<accession>A0A8J3IR82</accession>
<organism evidence="1 2">
    <name type="scientific">Reticulibacter mediterranei</name>
    <dbReference type="NCBI Taxonomy" id="2778369"/>
    <lineage>
        <taxon>Bacteria</taxon>
        <taxon>Bacillati</taxon>
        <taxon>Chloroflexota</taxon>
        <taxon>Ktedonobacteria</taxon>
        <taxon>Ktedonobacterales</taxon>
        <taxon>Reticulibacteraceae</taxon>
        <taxon>Reticulibacter</taxon>
    </lineage>
</organism>
<sequence length="62" mass="6589">MLADPWTQETAPLSIEAFSAHDSPSLSAMMPRNASIRSLMLDASGFLSTSGCAGQGKTRFLK</sequence>
<dbReference type="EMBL" id="BNJK01000002">
    <property type="protein sequence ID" value="GHO98793.1"/>
    <property type="molecule type" value="Genomic_DNA"/>
</dbReference>
<protein>
    <submittedName>
        <fullName evidence="1">Uncharacterized protein</fullName>
    </submittedName>
</protein>
<dbReference type="AlphaFoldDB" id="A0A8J3IR82"/>
<evidence type="ECO:0000313" key="1">
    <source>
        <dbReference type="EMBL" id="GHO98793.1"/>
    </source>
</evidence>
<proteinExistence type="predicted"/>
<keyword evidence="2" id="KW-1185">Reference proteome</keyword>
<gene>
    <name evidence="1" type="ORF">KSF_088410</name>
</gene>
<name>A0A8J3IR82_9CHLR</name>
<reference evidence="1" key="1">
    <citation type="submission" date="2020-10" db="EMBL/GenBank/DDBJ databases">
        <title>Taxonomic study of unclassified bacteria belonging to the class Ktedonobacteria.</title>
        <authorList>
            <person name="Yabe S."/>
            <person name="Wang C.M."/>
            <person name="Zheng Y."/>
            <person name="Sakai Y."/>
            <person name="Cavaletti L."/>
            <person name="Monciardini P."/>
            <person name="Donadio S."/>
        </authorList>
    </citation>
    <scope>NUCLEOTIDE SEQUENCE</scope>
    <source>
        <strain evidence="1">ID150040</strain>
    </source>
</reference>
<evidence type="ECO:0000313" key="2">
    <source>
        <dbReference type="Proteomes" id="UP000597444"/>
    </source>
</evidence>
<dbReference type="Proteomes" id="UP000597444">
    <property type="component" value="Unassembled WGS sequence"/>
</dbReference>
<comment type="caution">
    <text evidence="1">The sequence shown here is derived from an EMBL/GenBank/DDBJ whole genome shotgun (WGS) entry which is preliminary data.</text>
</comment>